<evidence type="ECO:0000259" key="1">
    <source>
        <dbReference type="PROSITE" id="PS51819"/>
    </source>
</evidence>
<name>A0AAU7U6U9_9DEIO</name>
<organism evidence="2">
    <name type="scientific">Deinococcus sonorensis KR-87</name>
    <dbReference type="NCBI Taxonomy" id="694439"/>
    <lineage>
        <taxon>Bacteria</taxon>
        <taxon>Thermotogati</taxon>
        <taxon>Deinococcota</taxon>
        <taxon>Deinococci</taxon>
        <taxon>Deinococcales</taxon>
        <taxon>Deinococcaceae</taxon>
        <taxon>Deinococcus</taxon>
    </lineage>
</organism>
<reference evidence="2" key="1">
    <citation type="submission" date="2024-06" db="EMBL/GenBank/DDBJ databases">
        <title>Draft Genome Sequence of Deinococcus sonorensis Type Strain KR-87, a Biofilm Producing Representative of the Genus Deinococcus.</title>
        <authorList>
            <person name="Boren L.S."/>
            <person name="Grosso R.A."/>
            <person name="Hugenberg-Cox A.N."/>
            <person name="Hill J.T.E."/>
            <person name="Albert C.M."/>
            <person name="Tuohy J.M."/>
        </authorList>
    </citation>
    <scope>NUCLEOTIDE SEQUENCE</scope>
    <source>
        <strain evidence="2">KR-87</strain>
        <plasmid evidence="2">pDson01</plasmid>
    </source>
</reference>
<sequence length="135" mass="14787">MMINVSRIAYICLFCSNLEHSIAFYHGVLGLPIERRDPEFCKLSTAGVSLGLEPGGTRVAREKTRAENPLLLQFAAASPAALATMTKHLEAHGVVIQERCREMPYGVITAFLDPDGNRLELMYDSRVDHASAGTP</sequence>
<feature type="domain" description="VOC" evidence="1">
    <location>
        <begin position="7"/>
        <end position="124"/>
    </location>
</feature>
<dbReference type="AlphaFoldDB" id="A0AAU7U6U9"/>
<dbReference type="PANTHER" id="PTHR21366:SF14">
    <property type="entry name" value="GLYOXALASE DOMAIN-CONTAINING PROTEIN 5"/>
    <property type="match status" value="1"/>
</dbReference>
<dbReference type="InterPro" id="IPR037523">
    <property type="entry name" value="VOC_core"/>
</dbReference>
<dbReference type="RefSeq" id="WP_350241629.1">
    <property type="nucleotide sequence ID" value="NZ_CP158297.1"/>
</dbReference>
<keyword evidence="2" id="KW-0614">Plasmid</keyword>
<dbReference type="KEGG" id="dsc:ABOD76_01980"/>
<dbReference type="PANTHER" id="PTHR21366">
    <property type="entry name" value="GLYOXALASE FAMILY PROTEIN"/>
    <property type="match status" value="1"/>
</dbReference>
<dbReference type="InterPro" id="IPR029068">
    <property type="entry name" value="Glyas_Bleomycin-R_OHBP_Dase"/>
</dbReference>
<geneLocation type="plasmid" evidence="2">
    <name>pDson01</name>
</geneLocation>
<protein>
    <submittedName>
        <fullName evidence="2">VOC family protein</fullName>
    </submittedName>
</protein>
<dbReference type="Gene3D" id="3.10.180.10">
    <property type="entry name" value="2,3-Dihydroxybiphenyl 1,2-Dioxygenase, domain 1"/>
    <property type="match status" value="1"/>
</dbReference>
<dbReference type="EMBL" id="CP158297">
    <property type="protein sequence ID" value="XBV83842.1"/>
    <property type="molecule type" value="Genomic_DNA"/>
</dbReference>
<dbReference type="PROSITE" id="PS51819">
    <property type="entry name" value="VOC"/>
    <property type="match status" value="1"/>
</dbReference>
<proteinExistence type="predicted"/>
<dbReference type="InterPro" id="IPR004360">
    <property type="entry name" value="Glyas_Fos-R_dOase_dom"/>
</dbReference>
<accession>A0AAU7U6U9</accession>
<dbReference type="Pfam" id="PF00903">
    <property type="entry name" value="Glyoxalase"/>
    <property type="match status" value="1"/>
</dbReference>
<dbReference type="SUPFAM" id="SSF54593">
    <property type="entry name" value="Glyoxalase/Bleomycin resistance protein/Dihydroxybiphenyl dioxygenase"/>
    <property type="match status" value="1"/>
</dbReference>
<gene>
    <name evidence="2" type="ORF">ABOD76_01980</name>
</gene>
<dbReference type="InterPro" id="IPR050383">
    <property type="entry name" value="GlyoxalaseI/FosfomycinResist"/>
</dbReference>
<evidence type="ECO:0000313" key="2">
    <source>
        <dbReference type="EMBL" id="XBV83842.1"/>
    </source>
</evidence>